<evidence type="ECO:0000256" key="4">
    <source>
        <dbReference type="ARBA" id="ARBA00022475"/>
    </source>
</evidence>
<evidence type="ECO:0000256" key="9">
    <source>
        <dbReference type="RuleBase" id="RU361157"/>
    </source>
</evidence>
<evidence type="ECO:0000256" key="6">
    <source>
        <dbReference type="ARBA" id="ARBA00022692"/>
    </source>
</evidence>
<proteinExistence type="inferred from homology"/>
<keyword evidence="4 9" id="KW-1003">Cell membrane</keyword>
<dbReference type="PANTHER" id="PTHR30413:SF8">
    <property type="entry name" value="TRANSPORT PERMEASE PROTEIN"/>
    <property type="match status" value="1"/>
</dbReference>
<feature type="transmembrane region" description="Helical" evidence="9">
    <location>
        <begin position="234"/>
        <end position="254"/>
    </location>
</feature>
<keyword evidence="8 9" id="KW-0472">Membrane</keyword>
<protein>
    <recommendedName>
        <fullName evidence="9">Transport permease protein</fullName>
    </recommendedName>
</protein>
<dbReference type="PANTHER" id="PTHR30413">
    <property type="entry name" value="INNER MEMBRANE TRANSPORT PERMEASE"/>
    <property type="match status" value="1"/>
</dbReference>
<accession>A0A7X0H950</accession>
<dbReference type="EMBL" id="JACHGY010000001">
    <property type="protein sequence ID" value="MBB6430120.1"/>
    <property type="molecule type" value="Genomic_DNA"/>
</dbReference>
<feature type="transmembrane region" description="Helical" evidence="9">
    <location>
        <begin position="181"/>
        <end position="197"/>
    </location>
</feature>
<keyword evidence="12" id="KW-1185">Reference proteome</keyword>
<name>A0A7X0H950_9BACT</name>
<evidence type="ECO:0000256" key="3">
    <source>
        <dbReference type="ARBA" id="ARBA00022448"/>
    </source>
</evidence>
<dbReference type="Proteomes" id="UP000541810">
    <property type="component" value="Unassembled WGS sequence"/>
</dbReference>
<dbReference type="AlphaFoldDB" id="A0A7X0H950"/>
<keyword evidence="3 9" id="KW-0813">Transport</keyword>
<dbReference type="InterPro" id="IPR013525">
    <property type="entry name" value="ABC2_TM"/>
</dbReference>
<comment type="similarity">
    <text evidence="2 9">Belongs to the ABC-2 integral membrane protein family.</text>
</comment>
<gene>
    <name evidence="11" type="ORF">HNQ40_001926</name>
</gene>
<comment type="subcellular location">
    <subcellularLocation>
        <location evidence="1">Cell inner membrane</location>
        <topology evidence="1">Multi-pass membrane protein</topology>
    </subcellularLocation>
    <subcellularLocation>
        <location evidence="9">Cell membrane</location>
        <topology evidence="9">Multi-pass membrane protein</topology>
    </subcellularLocation>
</comment>
<dbReference type="RefSeq" id="WP_184677658.1">
    <property type="nucleotide sequence ID" value="NZ_JACHGY010000001.1"/>
</dbReference>
<evidence type="ECO:0000313" key="11">
    <source>
        <dbReference type="EMBL" id="MBB6430120.1"/>
    </source>
</evidence>
<feature type="transmembrane region" description="Helical" evidence="9">
    <location>
        <begin position="110"/>
        <end position="138"/>
    </location>
</feature>
<dbReference type="GO" id="GO:0140359">
    <property type="term" value="F:ABC-type transporter activity"/>
    <property type="evidence" value="ECO:0007669"/>
    <property type="project" value="InterPro"/>
</dbReference>
<dbReference type="InterPro" id="IPR047817">
    <property type="entry name" value="ABC2_TM_bact-type"/>
</dbReference>
<keyword evidence="6 9" id="KW-0812">Transmembrane</keyword>
<dbReference type="GO" id="GO:0015920">
    <property type="term" value="P:lipopolysaccharide transport"/>
    <property type="evidence" value="ECO:0007669"/>
    <property type="project" value="TreeGrafter"/>
</dbReference>
<keyword evidence="5" id="KW-0997">Cell inner membrane</keyword>
<dbReference type="Pfam" id="PF01061">
    <property type="entry name" value="ABC2_membrane"/>
    <property type="match status" value="1"/>
</dbReference>
<keyword evidence="7 9" id="KW-1133">Transmembrane helix</keyword>
<reference evidence="11 12" key="1">
    <citation type="submission" date="2020-08" db="EMBL/GenBank/DDBJ databases">
        <title>Genomic Encyclopedia of Type Strains, Phase IV (KMG-IV): sequencing the most valuable type-strain genomes for metagenomic binning, comparative biology and taxonomic classification.</title>
        <authorList>
            <person name="Goeker M."/>
        </authorList>
    </citation>
    <scope>NUCLEOTIDE SEQUENCE [LARGE SCALE GENOMIC DNA]</scope>
    <source>
        <strain evidence="11 12">DSM 103725</strain>
    </source>
</reference>
<feature type="transmembrane region" description="Helical" evidence="9">
    <location>
        <begin position="36"/>
        <end position="56"/>
    </location>
</feature>
<evidence type="ECO:0000256" key="7">
    <source>
        <dbReference type="ARBA" id="ARBA00022989"/>
    </source>
</evidence>
<dbReference type="PROSITE" id="PS51012">
    <property type="entry name" value="ABC_TM2"/>
    <property type="match status" value="1"/>
</dbReference>
<organism evidence="11 12">
    <name type="scientific">Algisphaera agarilytica</name>
    <dbReference type="NCBI Taxonomy" id="1385975"/>
    <lineage>
        <taxon>Bacteria</taxon>
        <taxon>Pseudomonadati</taxon>
        <taxon>Planctomycetota</taxon>
        <taxon>Phycisphaerae</taxon>
        <taxon>Phycisphaerales</taxon>
        <taxon>Phycisphaeraceae</taxon>
        <taxon>Algisphaera</taxon>
    </lineage>
</organism>
<evidence type="ECO:0000256" key="5">
    <source>
        <dbReference type="ARBA" id="ARBA00022519"/>
    </source>
</evidence>
<dbReference type="GO" id="GO:0005886">
    <property type="term" value="C:plasma membrane"/>
    <property type="evidence" value="ECO:0007669"/>
    <property type="project" value="UniProtKB-SubCell"/>
</dbReference>
<evidence type="ECO:0000313" key="12">
    <source>
        <dbReference type="Proteomes" id="UP000541810"/>
    </source>
</evidence>
<evidence type="ECO:0000256" key="2">
    <source>
        <dbReference type="ARBA" id="ARBA00007783"/>
    </source>
</evidence>
<feature type="transmembrane region" description="Helical" evidence="9">
    <location>
        <begin position="150"/>
        <end position="174"/>
    </location>
</feature>
<comment type="caution">
    <text evidence="11">The sequence shown here is derived from an EMBL/GenBank/DDBJ whole genome shotgun (WGS) entry which is preliminary data.</text>
</comment>
<comment type="caution">
    <text evidence="9">Lacks conserved residue(s) required for the propagation of feature annotation.</text>
</comment>
<evidence type="ECO:0000256" key="8">
    <source>
        <dbReference type="ARBA" id="ARBA00023136"/>
    </source>
</evidence>
<evidence type="ECO:0000256" key="1">
    <source>
        <dbReference type="ARBA" id="ARBA00004429"/>
    </source>
</evidence>
<sequence>MAGPMSMRLPHRVEYARDLLWVLVLKELRVRYKRTVLGYSWSLLQPLAFATVYYLVFKQFLRVPTGDVPYTVFLICGLFSWQWFANGVNASTYALVSNAPLITKVKFPRVYAVLSGCMNDLTHFLLSMPVVLLVVLGLGQSAHVSWLWQFPLILLIQLVLVVGLSLLCATLTLFLRDLERLVSIGVLMLFHLTPVVYPESLIPARFQWVLYANPMGAMTVNWREMLLHGRLDPAMLGVSSLMAVVALAVGVAVFTKLQPRFAEVV</sequence>
<feature type="domain" description="ABC transmembrane type-2" evidence="10">
    <location>
        <begin position="37"/>
        <end position="257"/>
    </location>
</feature>
<evidence type="ECO:0000259" key="10">
    <source>
        <dbReference type="PROSITE" id="PS51012"/>
    </source>
</evidence>